<feature type="chain" id="PRO_5047129835" description="DUF7707 domain-containing protein" evidence="2">
    <location>
        <begin position="21"/>
        <end position="271"/>
    </location>
</feature>
<dbReference type="Proteomes" id="UP001391051">
    <property type="component" value="Unassembled WGS sequence"/>
</dbReference>
<accession>A0ABR1QSD5</accession>
<sequence length="271" mass="27976">MRELLLLCLVVLDGVRPVRSAQTAFDPNSLAVETRMSWCRDQMNSCAELCTGPGLGANSCDHMTLNYACTCDNGTAPGLSYYMRTMPTFICEQTKKGCIDDAKGDAAAEKECGDASTSKCGSLDPILANKETGDSKGTSASATTGTETTSTATSTSKPGPTDSNDPSPGGGGGGGGGGGKPSIGWIAAVIAGVLAFWSVYEIHTSKEIPVEMDSLQSPASAVVASELPSPSASHFVAELDGRMVPGVARPGATYGQQGDDGRKYRMLEEGR</sequence>
<protein>
    <recommendedName>
        <fullName evidence="3">DUF7707 domain-containing protein</fullName>
    </recommendedName>
</protein>
<dbReference type="RefSeq" id="XP_066704976.1">
    <property type="nucleotide sequence ID" value="XM_066839912.1"/>
</dbReference>
<feature type="compositionally biased region" description="Low complexity" evidence="1">
    <location>
        <begin position="135"/>
        <end position="156"/>
    </location>
</feature>
<reference evidence="4 5" key="1">
    <citation type="submission" date="2023-01" db="EMBL/GenBank/DDBJ databases">
        <title>Analysis of 21 Apiospora genomes using comparative genomics revels a genus with tremendous synthesis potential of carbohydrate active enzymes and secondary metabolites.</title>
        <authorList>
            <person name="Sorensen T."/>
        </authorList>
    </citation>
    <scope>NUCLEOTIDE SEQUENCE [LARGE SCALE GENOMIC DNA]</scope>
    <source>
        <strain evidence="4 5">CBS 24483</strain>
    </source>
</reference>
<evidence type="ECO:0000313" key="4">
    <source>
        <dbReference type="EMBL" id="KAK7962865.1"/>
    </source>
</evidence>
<feature type="domain" description="DUF7707" evidence="3">
    <location>
        <begin position="24"/>
        <end position="125"/>
    </location>
</feature>
<dbReference type="PANTHER" id="PTHR38118:SF3">
    <property type="entry name" value="ANCHORED CELL WALL PROTEIN 11"/>
    <property type="match status" value="1"/>
</dbReference>
<dbReference type="InterPro" id="IPR056124">
    <property type="entry name" value="DUF7707"/>
</dbReference>
<keyword evidence="2" id="KW-0732">Signal</keyword>
<organism evidence="4 5">
    <name type="scientific">Apiospora aurea</name>
    <dbReference type="NCBI Taxonomy" id="335848"/>
    <lineage>
        <taxon>Eukaryota</taxon>
        <taxon>Fungi</taxon>
        <taxon>Dikarya</taxon>
        <taxon>Ascomycota</taxon>
        <taxon>Pezizomycotina</taxon>
        <taxon>Sordariomycetes</taxon>
        <taxon>Xylariomycetidae</taxon>
        <taxon>Amphisphaeriales</taxon>
        <taxon>Apiosporaceae</taxon>
        <taxon>Apiospora</taxon>
    </lineage>
</organism>
<dbReference type="Pfam" id="PF24808">
    <property type="entry name" value="DUF7707"/>
    <property type="match status" value="1"/>
</dbReference>
<gene>
    <name evidence="4" type="ORF">PG986_003690</name>
</gene>
<dbReference type="EMBL" id="JAQQWE010000002">
    <property type="protein sequence ID" value="KAK7962865.1"/>
    <property type="molecule type" value="Genomic_DNA"/>
</dbReference>
<feature type="signal peptide" evidence="2">
    <location>
        <begin position="1"/>
        <end position="20"/>
    </location>
</feature>
<dbReference type="PANTHER" id="PTHR38118">
    <property type="entry name" value="ANCHORED CELL WALL PROTEIN 11-RELATED"/>
    <property type="match status" value="1"/>
</dbReference>
<evidence type="ECO:0000256" key="2">
    <source>
        <dbReference type="SAM" id="SignalP"/>
    </source>
</evidence>
<evidence type="ECO:0000313" key="5">
    <source>
        <dbReference type="Proteomes" id="UP001391051"/>
    </source>
</evidence>
<evidence type="ECO:0000259" key="3">
    <source>
        <dbReference type="Pfam" id="PF24808"/>
    </source>
</evidence>
<dbReference type="GeneID" id="92072974"/>
<evidence type="ECO:0000256" key="1">
    <source>
        <dbReference type="SAM" id="MobiDB-lite"/>
    </source>
</evidence>
<keyword evidence="5" id="KW-1185">Reference proteome</keyword>
<proteinExistence type="predicted"/>
<feature type="region of interest" description="Disordered" evidence="1">
    <location>
        <begin position="131"/>
        <end position="178"/>
    </location>
</feature>
<feature type="compositionally biased region" description="Polar residues" evidence="1">
    <location>
        <begin position="157"/>
        <end position="166"/>
    </location>
</feature>
<feature type="compositionally biased region" description="Gly residues" evidence="1">
    <location>
        <begin position="168"/>
        <end position="178"/>
    </location>
</feature>
<name>A0ABR1QSD5_9PEZI</name>
<comment type="caution">
    <text evidence="4">The sequence shown here is derived from an EMBL/GenBank/DDBJ whole genome shotgun (WGS) entry which is preliminary data.</text>
</comment>